<dbReference type="OMA" id="DPHNKKM"/>
<dbReference type="Gene3D" id="3.40.50.300">
    <property type="entry name" value="P-loop containing nucleotide triphosphate hydrolases"/>
    <property type="match status" value="1"/>
</dbReference>
<dbReference type="OrthoDB" id="17400at2759"/>
<dbReference type="Pfam" id="PF01712">
    <property type="entry name" value="dNK"/>
    <property type="match status" value="1"/>
</dbReference>
<evidence type="ECO:0000313" key="2">
    <source>
        <dbReference type="EnsemblMetazoa" id="G32039.10:cds"/>
    </source>
</evidence>
<accession>A0A8W8MEW5</accession>
<evidence type="ECO:0000259" key="1">
    <source>
        <dbReference type="Pfam" id="PF01712"/>
    </source>
</evidence>
<proteinExistence type="predicted"/>
<dbReference type="PANTHER" id="PTHR10513:SF15">
    <property type="entry name" value="NADH DEHYDROGENASE [UBIQUINONE] 1 ALPHA SUBCOMPLEX SUBUNIT 10, MITOCHONDRIAL"/>
    <property type="match status" value="1"/>
</dbReference>
<sequence>MASLGPRFLTLGVKCTKSQLLTAALPSCTQIAKLRSVNDPFPLPPRAKPFRGRKYNAFWQMFDSPIPRMNENSIVVLVEGNLGTGKKELAKKLAEEFDLLYIDDIDFNSMYMSPVFEDFNYRDLNQYAVDRPMYVGLDEFWATEKLEDNPMIMRSQFDSFHLRWFKYRNALKHIFNTGQGVIMARSVYSDIAFCHAMVNRNLFKKSVYKKYLEYTNKAFKYLFTPHLVIYLDATPAYSMKKIKERNVPHEVNSPILTEDFLSKISEGYDKKILPKLEPLSEIMVLDADNLPDYDLLVEEMEKIDFNPFRDTLLRDEKFADWRLTHERQWASYRIWCDLDPSHFWTCNDPQGHVEIRDIQLTVEEFTTCRDYRVRKEQYYYDKRFAHGKDGMKGAIKRLFHI</sequence>
<organism evidence="2 3">
    <name type="scientific">Magallana gigas</name>
    <name type="common">Pacific oyster</name>
    <name type="synonym">Crassostrea gigas</name>
    <dbReference type="NCBI Taxonomy" id="29159"/>
    <lineage>
        <taxon>Eukaryota</taxon>
        <taxon>Metazoa</taxon>
        <taxon>Spiralia</taxon>
        <taxon>Lophotrochozoa</taxon>
        <taxon>Mollusca</taxon>
        <taxon>Bivalvia</taxon>
        <taxon>Autobranchia</taxon>
        <taxon>Pteriomorphia</taxon>
        <taxon>Ostreida</taxon>
        <taxon>Ostreoidea</taxon>
        <taxon>Ostreidae</taxon>
        <taxon>Magallana</taxon>
    </lineage>
</organism>
<dbReference type="Proteomes" id="UP000005408">
    <property type="component" value="Unassembled WGS sequence"/>
</dbReference>
<dbReference type="GO" id="GO:0005739">
    <property type="term" value="C:mitochondrion"/>
    <property type="evidence" value="ECO:0007669"/>
    <property type="project" value="GOC"/>
</dbReference>
<reference evidence="2" key="1">
    <citation type="submission" date="2022-08" db="UniProtKB">
        <authorList>
            <consortium name="EnsemblMetazoa"/>
        </authorList>
    </citation>
    <scope>IDENTIFICATION</scope>
    <source>
        <strain evidence="2">05x7-T-G4-1.051#20</strain>
    </source>
</reference>
<dbReference type="InterPro" id="IPR027417">
    <property type="entry name" value="P-loop_NTPase"/>
</dbReference>
<protein>
    <recommendedName>
        <fullName evidence="1">Deoxynucleoside kinase domain-containing protein</fullName>
    </recommendedName>
</protein>
<evidence type="ECO:0000313" key="3">
    <source>
        <dbReference type="Proteomes" id="UP000005408"/>
    </source>
</evidence>
<dbReference type="EnsemblMetazoa" id="G32039.10">
    <property type="protein sequence ID" value="G32039.10:cds"/>
    <property type="gene ID" value="G32039"/>
</dbReference>
<feature type="domain" description="Deoxynucleoside kinase" evidence="1">
    <location>
        <begin position="77"/>
        <end position="298"/>
    </location>
</feature>
<dbReference type="PANTHER" id="PTHR10513">
    <property type="entry name" value="DEOXYNUCLEOSIDE KINASE"/>
    <property type="match status" value="1"/>
</dbReference>
<dbReference type="AlphaFoldDB" id="A0A8W8MEW5"/>
<dbReference type="InterPro" id="IPR031314">
    <property type="entry name" value="DNK_dom"/>
</dbReference>
<dbReference type="GO" id="GO:0006120">
    <property type="term" value="P:mitochondrial electron transport, NADH to ubiquinone"/>
    <property type="evidence" value="ECO:0007669"/>
    <property type="project" value="TreeGrafter"/>
</dbReference>
<name>A0A8W8MEW5_MAGGI</name>
<dbReference type="InterPro" id="IPR050566">
    <property type="entry name" value="Deoxyribonucleoside_kinase"/>
</dbReference>
<dbReference type="SUPFAM" id="SSF52540">
    <property type="entry name" value="P-loop containing nucleoside triphosphate hydrolases"/>
    <property type="match status" value="1"/>
</dbReference>
<keyword evidence="3" id="KW-1185">Reference proteome</keyword>